<feature type="transmembrane region" description="Helical" evidence="2">
    <location>
        <begin position="248"/>
        <end position="264"/>
    </location>
</feature>
<organism evidence="3 4">
    <name type="scientific">Mesorhabditis belari</name>
    <dbReference type="NCBI Taxonomy" id="2138241"/>
    <lineage>
        <taxon>Eukaryota</taxon>
        <taxon>Metazoa</taxon>
        <taxon>Ecdysozoa</taxon>
        <taxon>Nematoda</taxon>
        <taxon>Chromadorea</taxon>
        <taxon>Rhabditida</taxon>
        <taxon>Rhabditina</taxon>
        <taxon>Rhabditomorpha</taxon>
        <taxon>Rhabditoidea</taxon>
        <taxon>Rhabditidae</taxon>
        <taxon>Mesorhabditinae</taxon>
        <taxon>Mesorhabditis</taxon>
    </lineage>
</organism>
<feature type="transmembrane region" description="Helical" evidence="2">
    <location>
        <begin position="285"/>
        <end position="305"/>
    </location>
</feature>
<reference evidence="4" key="1">
    <citation type="submission" date="2024-02" db="UniProtKB">
        <authorList>
            <consortium name="WormBaseParasite"/>
        </authorList>
    </citation>
    <scope>IDENTIFICATION</scope>
</reference>
<feature type="transmembrane region" description="Helical" evidence="2">
    <location>
        <begin position="156"/>
        <end position="182"/>
    </location>
</feature>
<dbReference type="AlphaFoldDB" id="A0AAF3FDY4"/>
<sequence length="357" mass="40399">MLDLQARVLHHDSSKKLFGDVLELARQLILGLINDAEKEARHSIDQAKYETLTFIDALRNVAFAILLQTSNLTLSFVNEIQRKAEEYEASVIEMIDSLHTLPRITEFTVHEALFGGATIFHDPGSFVDILLTVLDALVLSSIWLMLLMVRRDFIHLFFGIISSLFSLHLLSRFTNLLIYASYGQLEFEHFVVYDICFVKDDDIISIVWLNGTPSNRPGHASESTTAKVFRLEDLSPIGRPVFVPLDPLNLRGSIAILIFLLCPCKHAKYSRFEKDIAVKDAKSNLIGVLIFYCFITLPFIVFDIGTNLGVAALTKFTEEAQQKFAMESVERSEKVARRTTKRGNSEEMAEKQTTTVY</sequence>
<keyword evidence="2" id="KW-0472">Membrane</keyword>
<accession>A0AAF3FDY4</accession>
<keyword evidence="2" id="KW-0812">Transmembrane</keyword>
<keyword evidence="3" id="KW-1185">Reference proteome</keyword>
<dbReference type="WBParaSite" id="MBELARI_LOCUS4843">
    <property type="protein sequence ID" value="MBELARI_LOCUS4843"/>
    <property type="gene ID" value="MBELARI_LOCUS4843"/>
</dbReference>
<feature type="region of interest" description="Disordered" evidence="1">
    <location>
        <begin position="335"/>
        <end position="357"/>
    </location>
</feature>
<keyword evidence="2" id="KW-1133">Transmembrane helix</keyword>
<evidence type="ECO:0000313" key="3">
    <source>
        <dbReference type="Proteomes" id="UP000887575"/>
    </source>
</evidence>
<proteinExistence type="predicted"/>
<evidence type="ECO:0000256" key="1">
    <source>
        <dbReference type="SAM" id="MobiDB-lite"/>
    </source>
</evidence>
<feature type="transmembrane region" description="Helical" evidence="2">
    <location>
        <begin position="129"/>
        <end position="149"/>
    </location>
</feature>
<name>A0AAF3FDY4_9BILA</name>
<evidence type="ECO:0000313" key="4">
    <source>
        <dbReference type="WBParaSite" id="MBELARI_LOCUS4843"/>
    </source>
</evidence>
<protein>
    <submittedName>
        <fullName evidence="4">Uncharacterized protein</fullName>
    </submittedName>
</protein>
<dbReference type="Proteomes" id="UP000887575">
    <property type="component" value="Unassembled WGS sequence"/>
</dbReference>
<evidence type="ECO:0000256" key="2">
    <source>
        <dbReference type="SAM" id="Phobius"/>
    </source>
</evidence>